<evidence type="ECO:0000313" key="2">
    <source>
        <dbReference type="EMBL" id="AHF46280.1"/>
    </source>
</evidence>
<evidence type="ECO:0000256" key="1">
    <source>
        <dbReference type="SAM" id="MobiDB-lite"/>
    </source>
</evidence>
<proteinExistence type="predicted"/>
<feature type="compositionally biased region" description="Basic residues" evidence="1">
    <location>
        <begin position="61"/>
        <end position="79"/>
    </location>
</feature>
<keyword evidence="2" id="KW-0614">Plasmid</keyword>
<sequence length="513" mass="54573">MTGKGARALRAWSAVERGSAPAYEFLTVVFDDLLRRALISCAPGHGTVPRREESAVSKIEKKNRRRKSHAERERIKAKKAASGASYTSAQSGTAHRHDGPEIGPVDGSGFGTDRQADMQTASALIGACVAKCRPCQASLADKVLAGDRLVVASLAGTVYSLLPSPGALCSPATRRFHAVAHDTGRPGYGPAVLAAVEELSQEDLETLLEDTLDLWAAAAAPAPATETGTPDPDAGEEEKDAHRYAAASGTAYLMSAGVDQLLSLEEMQGLVEHAEKSAEGDPVVCFLCDEPIDVTAEPEVHVGVSPRTLAVDGRQLDTVHPVWTHPGCGRTRIWPWPELMAERQRRGLYVAPEDRQPEKPTVPGPRNADYTHFSVARQPGGGMVPLVLVEPGEPDEYGIEGYLAARLSEGFKPVDLSGGRPFPVLDGWHLRCERGRMVSVMRAGGGAWYRQEGGYATPGNWRQAARQKKALFLVVPAGTVGDRQGGDWLAAVSQAAEAGHVLGGLVAVRGTLS</sequence>
<protein>
    <submittedName>
        <fullName evidence="2">Uncharacterized protein</fullName>
    </submittedName>
</protein>
<feature type="compositionally biased region" description="Basic and acidic residues" evidence="1">
    <location>
        <begin position="49"/>
        <end position="60"/>
    </location>
</feature>
<organism evidence="2">
    <name type="scientific">Streptomyces sp. 14R-10</name>
    <dbReference type="NCBI Taxonomy" id="1442159"/>
    <lineage>
        <taxon>Bacteria</taxon>
        <taxon>Bacillati</taxon>
        <taxon>Actinomycetota</taxon>
        <taxon>Actinomycetes</taxon>
        <taxon>Kitasatosporales</taxon>
        <taxon>Streptomycetaceae</taxon>
        <taxon>Streptomyces</taxon>
    </lineage>
</organism>
<name>W0FTZ0_9ACTN</name>
<dbReference type="EMBL" id="KF501372">
    <property type="protein sequence ID" value="AHF46280.1"/>
    <property type="molecule type" value="Genomic_DNA"/>
</dbReference>
<accession>W0FTZ0</accession>
<feature type="region of interest" description="Disordered" evidence="1">
    <location>
        <begin position="44"/>
        <end position="113"/>
    </location>
</feature>
<reference evidence="2" key="1">
    <citation type="submission" date="2013-08" db="EMBL/GenBank/DDBJ databases">
        <title>Two distinct conjugal transfer systems on Streptomyces plasmid pZL1.</title>
        <authorList>
            <person name="Zhao L."/>
            <person name="Zhong L."/>
            <person name="Qin Z."/>
        </authorList>
    </citation>
    <scope>NUCLEOTIDE SEQUENCE</scope>
    <source>
        <strain evidence="2">14R-10</strain>
        <plasmid evidence="2">pZL1</plasmid>
    </source>
</reference>
<feature type="compositionally biased region" description="Polar residues" evidence="1">
    <location>
        <begin position="84"/>
        <end position="93"/>
    </location>
</feature>
<gene>
    <name evidence="2" type="ORF">pZL1.115</name>
</gene>
<geneLocation type="plasmid" evidence="2">
    <name>pZL1</name>
</geneLocation>
<dbReference type="RefSeq" id="WP_024128006.1">
    <property type="nucleotide sequence ID" value="NC_023316.1"/>
</dbReference>
<dbReference type="AlphaFoldDB" id="W0FTZ0"/>